<reference evidence="2" key="1">
    <citation type="submission" date="2020-04" db="EMBL/GenBank/DDBJ databases">
        <authorList>
            <person name="Chiriac C."/>
            <person name="Salcher M."/>
            <person name="Ghai R."/>
            <person name="Kavagutti S V."/>
        </authorList>
    </citation>
    <scope>NUCLEOTIDE SEQUENCE</scope>
</reference>
<dbReference type="EMBL" id="LR796322">
    <property type="protein sequence ID" value="CAB4136413.1"/>
    <property type="molecule type" value="Genomic_DNA"/>
</dbReference>
<evidence type="ECO:0000313" key="2">
    <source>
        <dbReference type="EMBL" id="CAB4136413.1"/>
    </source>
</evidence>
<sequence length="123" mass="14147">MSDQKNLKEEKISEFERGLRPDNKRIGGYQSGEYANEKNQMNPLAGFGNVDLIYSGAFVSKLFVKPLTQNGFIFDSSDRKTGKLISKYGEAIMGLNQVWFDKRQSEIYRLVLQQQIKQIYKIA</sequence>
<accession>A0A6J5LTD3</accession>
<organism evidence="2">
    <name type="scientific">uncultured Caudovirales phage</name>
    <dbReference type="NCBI Taxonomy" id="2100421"/>
    <lineage>
        <taxon>Viruses</taxon>
        <taxon>Duplodnaviria</taxon>
        <taxon>Heunggongvirae</taxon>
        <taxon>Uroviricota</taxon>
        <taxon>Caudoviricetes</taxon>
        <taxon>Peduoviridae</taxon>
        <taxon>Maltschvirus</taxon>
        <taxon>Maltschvirus maltsch</taxon>
    </lineage>
</organism>
<gene>
    <name evidence="2" type="ORF">UFOVP304_39</name>
    <name evidence="3" type="ORF">UFOVP584_4</name>
</gene>
<proteinExistence type="predicted"/>
<evidence type="ECO:0000313" key="3">
    <source>
        <dbReference type="EMBL" id="CAB4151193.1"/>
    </source>
</evidence>
<feature type="region of interest" description="Disordered" evidence="1">
    <location>
        <begin position="1"/>
        <end position="31"/>
    </location>
</feature>
<evidence type="ECO:0000256" key="1">
    <source>
        <dbReference type="SAM" id="MobiDB-lite"/>
    </source>
</evidence>
<feature type="compositionally biased region" description="Basic and acidic residues" evidence="1">
    <location>
        <begin position="1"/>
        <end position="25"/>
    </location>
</feature>
<name>A0A6J5LTD3_9CAUD</name>
<dbReference type="EMBL" id="LR796554">
    <property type="protein sequence ID" value="CAB4151193.1"/>
    <property type="molecule type" value="Genomic_DNA"/>
</dbReference>
<protein>
    <submittedName>
        <fullName evidence="2">Uncharacterized protein</fullName>
    </submittedName>
</protein>